<reference evidence="2 3" key="1">
    <citation type="journal article" date="2017" name="Gigascience">
        <title>Draft genome of the honey bee ectoparasitic mite, Tropilaelaps mercedesae, is shaped by the parasitic life history.</title>
        <authorList>
            <person name="Dong X."/>
            <person name="Armstrong S.D."/>
            <person name="Xia D."/>
            <person name="Makepeace B.L."/>
            <person name="Darby A.C."/>
            <person name="Kadowaki T."/>
        </authorList>
    </citation>
    <scope>NUCLEOTIDE SEQUENCE [LARGE SCALE GENOMIC DNA]</scope>
    <source>
        <strain evidence="2">Wuxi-XJTLU</strain>
    </source>
</reference>
<feature type="compositionally biased region" description="Polar residues" evidence="1">
    <location>
        <begin position="90"/>
        <end position="100"/>
    </location>
</feature>
<gene>
    <name evidence="2" type="ORF">BIW11_02774</name>
</gene>
<evidence type="ECO:0000313" key="2">
    <source>
        <dbReference type="EMBL" id="OQR78233.1"/>
    </source>
</evidence>
<dbReference type="EMBL" id="MNPL01002482">
    <property type="protein sequence ID" value="OQR78233.1"/>
    <property type="molecule type" value="Genomic_DNA"/>
</dbReference>
<keyword evidence="3" id="KW-1185">Reference proteome</keyword>
<organism evidence="2 3">
    <name type="scientific">Tropilaelaps mercedesae</name>
    <dbReference type="NCBI Taxonomy" id="418985"/>
    <lineage>
        <taxon>Eukaryota</taxon>
        <taxon>Metazoa</taxon>
        <taxon>Ecdysozoa</taxon>
        <taxon>Arthropoda</taxon>
        <taxon>Chelicerata</taxon>
        <taxon>Arachnida</taxon>
        <taxon>Acari</taxon>
        <taxon>Parasitiformes</taxon>
        <taxon>Mesostigmata</taxon>
        <taxon>Gamasina</taxon>
        <taxon>Dermanyssoidea</taxon>
        <taxon>Laelapidae</taxon>
        <taxon>Tropilaelaps</taxon>
    </lineage>
</organism>
<dbReference type="AlphaFoldDB" id="A0A1V9XXT6"/>
<proteinExistence type="predicted"/>
<dbReference type="InParanoid" id="A0A1V9XXT6"/>
<accession>A0A1V9XXT6</accession>
<evidence type="ECO:0000256" key="1">
    <source>
        <dbReference type="SAM" id="MobiDB-lite"/>
    </source>
</evidence>
<sequence>MSCLTEVGLSDTAWASQRVNRRFFYKSSAGPSATFCPGCDITLQAVLQDLAGRVSVEEVGRTLGPHNRPSAMTKRPLGWRSPAEPPISAGRNSPQLQNIKPTGLDDQKLSSYLLYELGGRKGRMTK</sequence>
<evidence type="ECO:0000313" key="3">
    <source>
        <dbReference type="Proteomes" id="UP000192247"/>
    </source>
</evidence>
<feature type="region of interest" description="Disordered" evidence="1">
    <location>
        <begin position="61"/>
        <end position="103"/>
    </location>
</feature>
<dbReference type="Proteomes" id="UP000192247">
    <property type="component" value="Unassembled WGS sequence"/>
</dbReference>
<name>A0A1V9XXT6_9ACAR</name>
<comment type="caution">
    <text evidence="2">The sequence shown here is derived from an EMBL/GenBank/DDBJ whole genome shotgun (WGS) entry which is preliminary data.</text>
</comment>
<protein>
    <submittedName>
        <fullName evidence="2">Uncharacterized protein</fullName>
    </submittedName>
</protein>